<feature type="region of interest" description="Disordered" evidence="1">
    <location>
        <begin position="489"/>
        <end position="511"/>
    </location>
</feature>
<keyword evidence="2" id="KW-0472">Membrane</keyword>
<evidence type="ECO:0000256" key="2">
    <source>
        <dbReference type="SAM" id="Phobius"/>
    </source>
</evidence>
<dbReference type="AlphaFoldDB" id="A0A7S2C200"/>
<accession>A0A7S2C200</accession>
<sequence length="632" mass="69067">MGGRYGLVVYLKYKNRKYYEYHANHDAKAESKVGSQEEEPKYHPFTTSMTFPNLLGMGTALFISGLTESASDLYFDDDAACGMSCKWPALVVLCLTALWMCLSAAQLLWFYSKFASDTWESEEPLDDPKDVEDPLFQLVSWFRVRFFCPTGRGYNVFDRARGSFERPEDELEEPARTERILAHPWRLFHDHAADSIDTLSMLWLNRASLSNGILGVGYEYFTLLAQIAVVMISSSGGGGPAIQMTSILSIQWGMSLYVFSMGPSSDRFDNLMSGLSWTLEGLGTFTLLMQLYLDEDRHEVLSTAAFYSAIFSMFLPIIEKGYDGVFYPIYKCCAKTDAGSPTEIAMAFCAFLLTIPALVASMAGFGVDGFESATDGLVNLAEASAAMDVAGVGADLLSNVVWSDRQHNAARNIQRRFKNKLATKQAPTMDPFVLAMKRASKVDPKRMPQTSALDQPKLKVKVRRLKHSESRSMEGQVALGCKPNSVTTETACAKPGPGSGHTDEPNGAGQSRQNIVSQVNAIACTDDGSAGQQGLEPVWTSPSQRSAECVAPSNLTASALATPAAMSMDNLVQTEMEAQLAGLPDDLPVDLAWLAVSSFLESGAESRSGSEALARARAAKQRRLSRTDSTWV</sequence>
<organism evidence="3">
    <name type="scientific">Haptolina brevifila</name>
    <dbReference type="NCBI Taxonomy" id="156173"/>
    <lineage>
        <taxon>Eukaryota</taxon>
        <taxon>Haptista</taxon>
        <taxon>Haptophyta</taxon>
        <taxon>Prymnesiophyceae</taxon>
        <taxon>Prymnesiales</taxon>
        <taxon>Prymnesiaceae</taxon>
        <taxon>Haptolina</taxon>
    </lineage>
</organism>
<gene>
    <name evidence="3" type="ORF">CBRE1094_LOCUS5617</name>
</gene>
<feature type="transmembrane region" description="Helical" evidence="2">
    <location>
        <begin position="244"/>
        <end position="262"/>
    </location>
</feature>
<proteinExistence type="predicted"/>
<name>A0A7S2C200_9EUKA</name>
<protein>
    <submittedName>
        <fullName evidence="3">Uncharacterized protein</fullName>
    </submittedName>
</protein>
<feature type="transmembrane region" description="Helical" evidence="2">
    <location>
        <begin position="274"/>
        <end position="293"/>
    </location>
</feature>
<feature type="transmembrane region" description="Helical" evidence="2">
    <location>
        <begin position="209"/>
        <end position="232"/>
    </location>
</feature>
<evidence type="ECO:0000256" key="1">
    <source>
        <dbReference type="SAM" id="MobiDB-lite"/>
    </source>
</evidence>
<feature type="transmembrane region" description="Helical" evidence="2">
    <location>
        <begin position="300"/>
        <end position="318"/>
    </location>
</feature>
<reference evidence="3" key="1">
    <citation type="submission" date="2021-01" db="EMBL/GenBank/DDBJ databases">
        <authorList>
            <person name="Corre E."/>
            <person name="Pelletier E."/>
            <person name="Niang G."/>
            <person name="Scheremetjew M."/>
            <person name="Finn R."/>
            <person name="Kale V."/>
            <person name="Holt S."/>
            <person name="Cochrane G."/>
            <person name="Meng A."/>
            <person name="Brown T."/>
            <person name="Cohen L."/>
        </authorList>
    </citation>
    <scope>NUCLEOTIDE SEQUENCE</scope>
    <source>
        <strain evidence="3">UTEX LB 985</strain>
    </source>
</reference>
<keyword evidence="2" id="KW-1133">Transmembrane helix</keyword>
<keyword evidence="2" id="KW-0812">Transmembrane</keyword>
<feature type="transmembrane region" description="Helical" evidence="2">
    <location>
        <begin position="54"/>
        <end position="75"/>
    </location>
</feature>
<feature type="transmembrane region" description="Helical" evidence="2">
    <location>
        <begin position="87"/>
        <end position="111"/>
    </location>
</feature>
<feature type="transmembrane region" description="Helical" evidence="2">
    <location>
        <begin position="344"/>
        <end position="367"/>
    </location>
</feature>
<dbReference type="EMBL" id="HBGU01010126">
    <property type="protein sequence ID" value="CAD9412712.1"/>
    <property type="molecule type" value="Transcribed_RNA"/>
</dbReference>
<evidence type="ECO:0000313" key="3">
    <source>
        <dbReference type="EMBL" id="CAD9412712.1"/>
    </source>
</evidence>